<feature type="non-terminal residue" evidence="1">
    <location>
        <position position="1"/>
    </location>
</feature>
<dbReference type="AlphaFoldDB" id="X1W2T7"/>
<dbReference type="Gene3D" id="3.40.50.2000">
    <property type="entry name" value="Glycogen Phosphorylase B"/>
    <property type="match status" value="1"/>
</dbReference>
<dbReference type="SUPFAM" id="SSF53756">
    <property type="entry name" value="UDP-Glycosyltransferase/glycogen phosphorylase"/>
    <property type="match status" value="1"/>
</dbReference>
<reference evidence="1" key="1">
    <citation type="journal article" date="2014" name="Front. Microbiol.">
        <title>High frequency of phylogenetically diverse reductive dehalogenase-homologous genes in deep subseafloor sedimentary metagenomes.</title>
        <authorList>
            <person name="Kawai M."/>
            <person name="Futagami T."/>
            <person name="Toyoda A."/>
            <person name="Takaki Y."/>
            <person name="Nishi S."/>
            <person name="Hori S."/>
            <person name="Arai W."/>
            <person name="Tsubouchi T."/>
            <person name="Morono Y."/>
            <person name="Uchiyama I."/>
            <person name="Ito T."/>
            <person name="Fujiyama A."/>
            <person name="Inagaki F."/>
            <person name="Takami H."/>
        </authorList>
    </citation>
    <scope>NUCLEOTIDE SEQUENCE</scope>
    <source>
        <strain evidence="1">Expedition CK06-06</strain>
    </source>
</reference>
<gene>
    <name evidence="1" type="ORF">S12H4_56050</name>
</gene>
<proteinExistence type="predicted"/>
<comment type="caution">
    <text evidence="1">The sequence shown here is derived from an EMBL/GenBank/DDBJ whole genome shotgun (WGS) entry which is preliminary data.</text>
</comment>
<protein>
    <recommendedName>
        <fullName evidence="2">Glycosyl transferase family 1 domain-containing protein</fullName>
    </recommendedName>
</protein>
<dbReference type="EMBL" id="BARW01036032">
    <property type="protein sequence ID" value="GAJ24275.1"/>
    <property type="molecule type" value="Genomic_DNA"/>
</dbReference>
<accession>X1W2T7</accession>
<evidence type="ECO:0000313" key="1">
    <source>
        <dbReference type="EMBL" id="GAJ24275.1"/>
    </source>
</evidence>
<sequence length="197" mass="23378">LRVMDRKRIDFALEFCYELLEKLRKKGRYKAIYFLISGHDPDKKRGKLIQLNKELQEKYGHENIFLVFAEDYYDKTKVTFEEYPKVFAKLKAITTYFSEVEGFGNNLLEVLASGLIPIVYTYPVFRKDISKCDFKLITFNKFQLSPVKIKETIDLIFDEDKRRKWVNHNLNVLKKNFNHDLIAVKLVQAITSERGHK</sequence>
<organism evidence="1">
    <name type="scientific">marine sediment metagenome</name>
    <dbReference type="NCBI Taxonomy" id="412755"/>
    <lineage>
        <taxon>unclassified sequences</taxon>
        <taxon>metagenomes</taxon>
        <taxon>ecological metagenomes</taxon>
    </lineage>
</organism>
<name>X1W2T7_9ZZZZ</name>
<evidence type="ECO:0008006" key="2">
    <source>
        <dbReference type="Google" id="ProtNLM"/>
    </source>
</evidence>